<organism evidence="3 4">
    <name type="scientific">Candidatus Chisholmbacteria bacterium RIFCSPHIGHO2_01_FULL_48_12</name>
    <dbReference type="NCBI Taxonomy" id="1797589"/>
    <lineage>
        <taxon>Bacteria</taxon>
        <taxon>Candidatus Chisholmiibacteriota</taxon>
    </lineage>
</organism>
<dbReference type="PANTHER" id="PTHR43143:SF1">
    <property type="entry name" value="SERINE_THREONINE-PROTEIN PHOSPHATASE CPPED1"/>
    <property type="match status" value="1"/>
</dbReference>
<proteinExistence type="predicted"/>
<name>A0A1G1VK25_9BACT</name>
<dbReference type="GO" id="GO:0016740">
    <property type="term" value="F:transferase activity"/>
    <property type="evidence" value="ECO:0007669"/>
    <property type="project" value="UniProtKB-KW"/>
</dbReference>
<dbReference type="AlphaFoldDB" id="A0A1G1VK25"/>
<evidence type="ECO:0000313" key="3">
    <source>
        <dbReference type="EMBL" id="OGY15696.1"/>
    </source>
</evidence>
<dbReference type="InterPro" id="IPR029052">
    <property type="entry name" value="Metallo-depent_PP-like"/>
</dbReference>
<dbReference type="SUPFAM" id="SSF56300">
    <property type="entry name" value="Metallo-dependent phosphatases"/>
    <property type="match status" value="1"/>
</dbReference>
<gene>
    <name evidence="3" type="ORF">A2784_03275</name>
</gene>
<dbReference type="STRING" id="1797589.A2784_03275"/>
<dbReference type="PANTHER" id="PTHR43143">
    <property type="entry name" value="METALLOPHOSPHOESTERASE, CALCINEURIN SUPERFAMILY"/>
    <property type="match status" value="1"/>
</dbReference>
<keyword evidence="1" id="KW-0732">Signal</keyword>
<feature type="signal peptide" evidence="1">
    <location>
        <begin position="1"/>
        <end position="21"/>
    </location>
</feature>
<dbReference type="InterPro" id="IPR042283">
    <property type="entry name" value="GpdQ_catalytic"/>
</dbReference>
<dbReference type="InterPro" id="IPR042281">
    <property type="entry name" value="GpdQ_beta-strand"/>
</dbReference>
<sequence>MLKKLLVLVLSLVLSASVLLAAEGLSRRQWQRQLLSRPPVYKADPILGFRLKSNYRGVHQALGTNQPITITTTSQGFRDHQIYTYAKPANTFRILVLGDSFVEGDEVNLPQIFTKQLERQLNLRQNGVTFEVINAGWRGSSTLQQYLWLKNEGLKFNPDLIILNFSIGNDITEADLFDIQFDAQGLAEKLTLKNTYVDSQGFLQSTHSGLCDQSYFCRLYLRPLRQRPQSDFSKPLWQLTQAHLLAIRDLAQTHGSRFMLTITPAIKPDLFTHQQLIDFATSSDIAFVDLWPQFSQRADRQLYFKADPHWTAAGHELASQVIADTVYPPASFLVAGHAYGSPSGINLGLYPKFLSRLQQSLISETKFLVLTGDIIRDIRHPESWQQVQHELDQLGLTSYFVTGNHGYDRFSRDLFTEKYGNTYYNFDYQDNRFIILDTQKQAYSVSPDQVEFLSQSLRGNFRRVFIFWHELLWNSRQEYSYISANTNSRYSNVSLRQSNFWDQVYPLLQRHSDKQIFVFAGDLGGRPDSIPAFYQNLGHITLIASGMGAIQDENYLQVSLNQDQVKFELIPLNLTNTLRPLEYYTPQHLSPKITDFIYDALGLFRNLLRRPN</sequence>
<dbReference type="Gene3D" id="3.30.750.180">
    <property type="entry name" value="GpdQ, beta-strand dimerisation domain"/>
    <property type="match status" value="1"/>
</dbReference>
<dbReference type="GO" id="GO:0042121">
    <property type="term" value="P:alginic acid biosynthetic process"/>
    <property type="evidence" value="ECO:0007669"/>
    <property type="project" value="UniProtKB-UniPathway"/>
</dbReference>
<dbReference type="InterPro" id="IPR051918">
    <property type="entry name" value="STPP_CPPED1"/>
</dbReference>
<dbReference type="GO" id="GO:0042597">
    <property type="term" value="C:periplasmic space"/>
    <property type="evidence" value="ECO:0007669"/>
    <property type="project" value="UniProtKB-SubCell"/>
</dbReference>
<feature type="chain" id="PRO_5009581010" description="SGNH hydrolase-type esterase domain-containing protein" evidence="1">
    <location>
        <begin position="22"/>
        <end position="612"/>
    </location>
</feature>
<evidence type="ECO:0000256" key="1">
    <source>
        <dbReference type="SAM" id="SignalP"/>
    </source>
</evidence>
<dbReference type="InterPro" id="IPR036514">
    <property type="entry name" value="SGNH_hydro_sf"/>
</dbReference>
<protein>
    <recommendedName>
        <fullName evidence="2">SGNH hydrolase-type esterase domain-containing protein</fullName>
    </recommendedName>
</protein>
<comment type="caution">
    <text evidence="3">The sequence shown here is derived from an EMBL/GenBank/DDBJ whole genome shotgun (WGS) entry which is preliminary data.</text>
</comment>
<feature type="domain" description="SGNH hydrolase-type esterase" evidence="2">
    <location>
        <begin position="96"/>
        <end position="317"/>
    </location>
</feature>
<dbReference type="SUPFAM" id="SSF52266">
    <property type="entry name" value="SGNH hydrolase"/>
    <property type="match status" value="1"/>
</dbReference>
<dbReference type="InterPro" id="IPR013830">
    <property type="entry name" value="SGNH_hydro"/>
</dbReference>
<dbReference type="CDD" id="cd00229">
    <property type="entry name" value="SGNH_hydrolase"/>
    <property type="match status" value="1"/>
</dbReference>
<evidence type="ECO:0000259" key="2">
    <source>
        <dbReference type="Pfam" id="PF13472"/>
    </source>
</evidence>
<accession>A0A1G1VK25</accession>
<dbReference type="Pfam" id="PF13472">
    <property type="entry name" value="Lipase_GDSL_2"/>
    <property type="match status" value="1"/>
</dbReference>
<dbReference type="Gene3D" id="3.60.21.40">
    <property type="entry name" value="GpdQ, catalytic alpha/beta sandwich domain"/>
    <property type="match status" value="1"/>
</dbReference>
<reference evidence="3 4" key="1">
    <citation type="journal article" date="2016" name="Nat. Commun.">
        <title>Thousands of microbial genomes shed light on interconnected biogeochemical processes in an aquifer system.</title>
        <authorList>
            <person name="Anantharaman K."/>
            <person name="Brown C.T."/>
            <person name="Hug L.A."/>
            <person name="Sharon I."/>
            <person name="Castelle C.J."/>
            <person name="Probst A.J."/>
            <person name="Thomas B.C."/>
            <person name="Singh A."/>
            <person name="Wilkins M.J."/>
            <person name="Karaoz U."/>
            <person name="Brodie E.L."/>
            <person name="Williams K.H."/>
            <person name="Hubbard S.S."/>
            <person name="Banfield J.F."/>
        </authorList>
    </citation>
    <scope>NUCLEOTIDE SEQUENCE [LARGE SCALE GENOMIC DNA]</scope>
</reference>
<dbReference type="EMBL" id="MHCH01000061">
    <property type="protein sequence ID" value="OGY15696.1"/>
    <property type="molecule type" value="Genomic_DNA"/>
</dbReference>
<dbReference type="UniPathway" id="UPA00286"/>
<dbReference type="Gene3D" id="3.40.50.1110">
    <property type="entry name" value="SGNH hydrolase"/>
    <property type="match status" value="1"/>
</dbReference>
<dbReference type="Proteomes" id="UP000177324">
    <property type="component" value="Unassembled WGS sequence"/>
</dbReference>
<evidence type="ECO:0000313" key="4">
    <source>
        <dbReference type="Proteomes" id="UP000177324"/>
    </source>
</evidence>